<organism evidence="4 5">
    <name type="scientific">Paracidovorax cattleyae</name>
    <dbReference type="NCBI Taxonomy" id="80868"/>
    <lineage>
        <taxon>Bacteria</taxon>
        <taxon>Pseudomonadati</taxon>
        <taxon>Pseudomonadota</taxon>
        <taxon>Betaproteobacteria</taxon>
        <taxon>Burkholderiales</taxon>
        <taxon>Comamonadaceae</taxon>
        <taxon>Paracidovorax</taxon>
    </lineage>
</organism>
<dbReference type="AlphaFoldDB" id="A0A1H0QEA7"/>
<dbReference type="PROSITE" id="PS00922">
    <property type="entry name" value="TRANSGLYCOSYLASE"/>
    <property type="match status" value="1"/>
</dbReference>
<protein>
    <submittedName>
        <fullName evidence="4">Transglycosylase SLT domain-containing protein</fullName>
    </submittedName>
</protein>
<dbReference type="GO" id="GO:0008933">
    <property type="term" value="F:peptidoglycan lytic transglycosylase activity"/>
    <property type="evidence" value="ECO:0007669"/>
    <property type="project" value="InterPro"/>
</dbReference>
<keyword evidence="5" id="KW-1185">Reference proteome</keyword>
<dbReference type="Gene3D" id="1.10.530.10">
    <property type="match status" value="1"/>
</dbReference>
<gene>
    <name evidence="4" type="ORF">SAMN04489708_10863</name>
</gene>
<dbReference type="InterPro" id="IPR000189">
    <property type="entry name" value="Transglyc_AS"/>
</dbReference>
<dbReference type="InterPro" id="IPR023346">
    <property type="entry name" value="Lysozyme-like_dom_sf"/>
</dbReference>
<evidence type="ECO:0000313" key="4">
    <source>
        <dbReference type="EMBL" id="SDP15530.1"/>
    </source>
</evidence>
<reference evidence="5" key="1">
    <citation type="submission" date="2016-10" db="EMBL/GenBank/DDBJ databases">
        <authorList>
            <person name="Varghese N."/>
            <person name="Submissions S."/>
        </authorList>
    </citation>
    <scope>NUCLEOTIDE SEQUENCE [LARGE SCALE GENOMIC DNA]</scope>
    <source>
        <strain evidence="5">DSM 17101</strain>
    </source>
</reference>
<evidence type="ECO:0000256" key="1">
    <source>
        <dbReference type="ARBA" id="ARBA00007734"/>
    </source>
</evidence>
<feature type="chain" id="PRO_5011701915" evidence="2">
    <location>
        <begin position="29"/>
        <end position="256"/>
    </location>
</feature>
<dbReference type="EMBL" id="FNJL01000008">
    <property type="protein sequence ID" value="SDP15530.1"/>
    <property type="molecule type" value="Genomic_DNA"/>
</dbReference>
<proteinExistence type="inferred from homology"/>
<dbReference type="Proteomes" id="UP000199317">
    <property type="component" value="Unassembled WGS sequence"/>
</dbReference>
<feature type="domain" description="Transglycosylase SLT" evidence="3">
    <location>
        <begin position="132"/>
        <end position="230"/>
    </location>
</feature>
<accession>A0A1H0QEA7</accession>
<evidence type="ECO:0000259" key="3">
    <source>
        <dbReference type="Pfam" id="PF01464"/>
    </source>
</evidence>
<feature type="signal peptide" evidence="2">
    <location>
        <begin position="1"/>
        <end position="28"/>
    </location>
</feature>
<evidence type="ECO:0000256" key="2">
    <source>
        <dbReference type="SAM" id="SignalP"/>
    </source>
</evidence>
<dbReference type="SUPFAM" id="SSF53955">
    <property type="entry name" value="Lysozyme-like"/>
    <property type="match status" value="1"/>
</dbReference>
<dbReference type="GO" id="GO:0000270">
    <property type="term" value="P:peptidoglycan metabolic process"/>
    <property type="evidence" value="ECO:0007669"/>
    <property type="project" value="InterPro"/>
</dbReference>
<dbReference type="PANTHER" id="PTHR37423">
    <property type="entry name" value="SOLUBLE LYTIC MUREIN TRANSGLYCOSYLASE-RELATED"/>
    <property type="match status" value="1"/>
</dbReference>
<dbReference type="Pfam" id="PF01464">
    <property type="entry name" value="SLT"/>
    <property type="match status" value="1"/>
</dbReference>
<dbReference type="PANTHER" id="PTHR37423:SF2">
    <property type="entry name" value="MEMBRANE-BOUND LYTIC MUREIN TRANSGLYCOSYLASE C"/>
    <property type="match status" value="1"/>
</dbReference>
<sequence length="256" mass="26879">MAQPAYRMPAACRLLAGVLGLSAGAAMAAGAYDCQLPGGAAVLVVGADIAQRFPSIGSSCNAAAWTPARDVALPGWPDTSSIAATRVIHAPVPRDIYAPTAGAALPGMRWPEGGARRGPGISPRAEALSPIIESAAQRHAIDPHLVRAVIQVESGYAPRARSPKGAMGLMQLMPATAARFGAASEDDILTPAVNVDVGVRYLRFLADRFGGRTDLVLAAYNAGEGAVIRHGYRIPPYRETQDYVRKVLDLYPMAKR</sequence>
<dbReference type="OrthoDB" id="9815002at2"/>
<dbReference type="GO" id="GO:0016020">
    <property type="term" value="C:membrane"/>
    <property type="evidence" value="ECO:0007669"/>
    <property type="project" value="InterPro"/>
</dbReference>
<dbReference type="RefSeq" id="WP_092833587.1">
    <property type="nucleotide sequence ID" value="NZ_CP028290.1"/>
</dbReference>
<comment type="similarity">
    <text evidence="1">Belongs to the transglycosylase Slt family.</text>
</comment>
<keyword evidence="2" id="KW-0732">Signal</keyword>
<evidence type="ECO:0000313" key="5">
    <source>
        <dbReference type="Proteomes" id="UP000199317"/>
    </source>
</evidence>
<name>A0A1H0QEA7_9BURK</name>
<dbReference type="InterPro" id="IPR008258">
    <property type="entry name" value="Transglycosylase_SLT_dom_1"/>
</dbReference>
<dbReference type="CDD" id="cd00254">
    <property type="entry name" value="LT-like"/>
    <property type="match status" value="1"/>
</dbReference>